<feature type="transmembrane region" description="Helical" evidence="6">
    <location>
        <begin position="190"/>
        <end position="207"/>
    </location>
</feature>
<feature type="transmembrane region" description="Helical" evidence="6">
    <location>
        <begin position="464"/>
        <end position="488"/>
    </location>
</feature>
<evidence type="ECO:0000256" key="4">
    <source>
        <dbReference type="ARBA" id="ARBA00023136"/>
    </source>
</evidence>
<evidence type="ECO:0000313" key="8">
    <source>
        <dbReference type="EMBL" id="KAG7666332.1"/>
    </source>
</evidence>
<dbReference type="GO" id="GO:0005886">
    <property type="term" value="C:plasma membrane"/>
    <property type="evidence" value="ECO:0007669"/>
    <property type="project" value="UniProtKB-ARBA"/>
</dbReference>
<dbReference type="GO" id="GO:0042910">
    <property type="term" value="F:xenobiotic transmembrane transporter activity"/>
    <property type="evidence" value="ECO:0007669"/>
    <property type="project" value="InterPro"/>
</dbReference>
<dbReference type="GO" id="GO:1990961">
    <property type="term" value="P:xenobiotic detoxification by transmembrane export across the plasma membrane"/>
    <property type="evidence" value="ECO:0007669"/>
    <property type="project" value="TreeGrafter"/>
</dbReference>
<gene>
    <name evidence="8" type="ORF">J8A68_000132</name>
</gene>
<evidence type="ECO:0000313" key="9">
    <source>
        <dbReference type="Proteomes" id="UP000694255"/>
    </source>
</evidence>
<keyword evidence="4 6" id="KW-0472">Membrane</keyword>
<dbReference type="PANTHER" id="PTHR23502">
    <property type="entry name" value="MAJOR FACILITATOR SUPERFAMILY"/>
    <property type="match status" value="1"/>
</dbReference>
<feature type="transmembrane region" description="Helical" evidence="6">
    <location>
        <begin position="245"/>
        <end position="268"/>
    </location>
</feature>
<feature type="transmembrane region" description="Helical" evidence="6">
    <location>
        <begin position="213"/>
        <end position="233"/>
    </location>
</feature>
<organism evidence="8 9">
    <name type="scientific">[Candida] subhashii</name>
    <dbReference type="NCBI Taxonomy" id="561895"/>
    <lineage>
        <taxon>Eukaryota</taxon>
        <taxon>Fungi</taxon>
        <taxon>Dikarya</taxon>
        <taxon>Ascomycota</taxon>
        <taxon>Saccharomycotina</taxon>
        <taxon>Pichiomycetes</taxon>
        <taxon>Debaryomycetaceae</taxon>
        <taxon>Spathaspora</taxon>
    </lineage>
</organism>
<evidence type="ECO:0000256" key="3">
    <source>
        <dbReference type="ARBA" id="ARBA00022989"/>
    </source>
</evidence>
<feature type="transmembrane region" description="Helical" evidence="6">
    <location>
        <begin position="358"/>
        <end position="377"/>
    </location>
</feature>
<evidence type="ECO:0000259" key="7">
    <source>
        <dbReference type="PROSITE" id="PS50850"/>
    </source>
</evidence>
<feature type="compositionally biased region" description="Basic and acidic residues" evidence="5">
    <location>
        <begin position="61"/>
        <end position="75"/>
    </location>
</feature>
<proteinExistence type="predicted"/>
<dbReference type="FunFam" id="1.20.1250.20:FF:000011">
    <property type="entry name" value="MFS multidrug transporter, putative"/>
    <property type="match status" value="1"/>
</dbReference>
<dbReference type="PANTHER" id="PTHR23502:SF23">
    <property type="entry name" value="FLUCONAZOLE RESISTANCE PROTEIN 1"/>
    <property type="match status" value="1"/>
</dbReference>
<feature type="transmembrane region" description="Helical" evidence="6">
    <location>
        <begin position="280"/>
        <end position="300"/>
    </location>
</feature>
<evidence type="ECO:0000256" key="2">
    <source>
        <dbReference type="ARBA" id="ARBA00022692"/>
    </source>
</evidence>
<comment type="subcellular location">
    <subcellularLocation>
        <location evidence="1">Membrane</location>
        <topology evidence="1">Multi-pass membrane protein</topology>
    </subcellularLocation>
</comment>
<evidence type="ECO:0000256" key="6">
    <source>
        <dbReference type="SAM" id="Phobius"/>
    </source>
</evidence>
<feature type="region of interest" description="Disordered" evidence="5">
    <location>
        <begin position="50"/>
        <end position="113"/>
    </location>
</feature>
<dbReference type="Proteomes" id="UP000694255">
    <property type="component" value="Unassembled WGS sequence"/>
</dbReference>
<feature type="transmembrane region" description="Helical" evidence="6">
    <location>
        <begin position="155"/>
        <end position="178"/>
    </location>
</feature>
<feature type="transmembrane region" description="Helical" evidence="6">
    <location>
        <begin position="435"/>
        <end position="458"/>
    </location>
</feature>
<dbReference type="GO" id="GO:0015244">
    <property type="term" value="F:fluconazole transmembrane transporter activity"/>
    <property type="evidence" value="ECO:0007669"/>
    <property type="project" value="TreeGrafter"/>
</dbReference>
<protein>
    <submittedName>
        <fullName evidence="8">MDR1</fullName>
    </submittedName>
</protein>
<feature type="transmembrane region" description="Helical" evidence="6">
    <location>
        <begin position="122"/>
        <end position="143"/>
    </location>
</feature>
<keyword evidence="2 6" id="KW-0812">Transmembrane</keyword>
<dbReference type="Pfam" id="PF07690">
    <property type="entry name" value="MFS_1"/>
    <property type="match status" value="1"/>
</dbReference>
<feature type="transmembrane region" description="Helical" evidence="6">
    <location>
        <begin position="389"/>
        <end position="414"/>
    </location>
</feature>
<reference evidence="8 9" key="1">
    <citation type="journal article" date="2021" name="DNA Res.">
        <title>Genome analysis of Candida subhashii reveals its hybrid nature and dual mitochondrial genome conformations.</title>
        <authorList>
            <person name="Mixao V."/>
            <person name="Hegedusova E."/>
            <person name="Saus E."/>
            <person name="Pryszcz L.P."/>
            <person name="Cillingova A."/>
            <person name="Nosek J."/>
            <person name="Gabaldon T."/>
        </authorList>
    </citation>
    <scope>NUCLEOTIDE SEQUENCE [LARGE SCALE GENOMIC DNA]</scope>
    <source>
        <strain evidence="8 9">CBS 10753</strain>
    </source>
</reference>
<keyword evidence="9" id="KW-1185">Reference proteome</keyword>
<dbReference type="OrthoDB" id="3357846at2759"/>
<dbReference type="GeneID" id="73466933"/>
<evidence type="ECO:0000256" key="5">
    <source>
        <dbReference type="SAM" id="MobiDB-lite"/>
    </source>
</evidence>
<feature type="transmembrane region" description="Helical" evidence="6">
    <location>
        <begin position="495"/>
        <end position="517"/>
    </location>
</feature>
<dbReference type="RefSeq" id="XP_049266560.1">
    <property type="nucleotide sequence ID" value="XM_049404902.1"/>
</dbReference>
<feature type="transmembrane region" description="Helical" evidence="6">
    <location>
        <begin position="537"/>
        <end position="555"/>
    </location>
</feature>
<name>A0A8J5UV71_9ASCO</name>
<evidence type="ECO:0000256" key="1">
    <source>
        <dbReference type="ARBA" id="ARBA00004141"/>
    </source>
</evidence>
<dbReference type="CDD" id="cd17323">
    <property type="entry name" value="MFS_Tpo1_MDR_like"/>
    <property type="match status" value="1"/>
</dbReference>
<dbReference type="InterPro" id="IPR001958">
    <property type="entry name" value="Tet-R_TetA/multi-R_MdtG-like"/>
</dbReference>
<keyword evidence="3 6" id="KW-1133">Transmembrane helix</keyword>
<accession>A0A8J5UV71</accession>
<dbReference type="AlphaFoldDB" id="A0A8J5UV71"/>
<dbReference type="InterPro" id="IPR011701">
    <property type="entry name" value="MFS"/>
</dbReference>
<dbReference type="PROSITE" id="PS50850">
    <property type="entry name" value="MFS"/>
    <property type="match status" value="1"/>
</dbReference>
<comment type="caution">
    <text evidence="8">The sequence shown here is derived from an EMBL/GenBank/DDBJ whole genome shotgun (WGS) entry which is preliminary data.</text>
</comment>
<sequence>MIYRFVRDSFFGRLAYHLSQHKLFSYPEEQPDYIVPEKYLAETLIKPIASPRNANNNNNSNDKKEKTVDPEGFDKEEVEQAQSSDASAASDETKTGDDNILTTWDGDDDPENPQNWPVYQKALLIFQISFLTTSVYIGSSIYTPGIDQIMEEFHIGPTVATLPLTLFVLGYAIGPLLFSPFSENAAFGRTSIYIPTLFLFVILQIPIALVDNFAGLCVLRFLSGFFASPCLATGGASVSEVLKPAYIPVGLACWSLGCVCGPSFGPFFGALLTVKASWRWIFWFMCILSGFSFIMLFFSLPETYGKTLLYRKAKRLRAITGNERITSEGELENKAITTHEIVKDTLWRPIEIFLMEPVILMINIYLALVYSIFYLFFEVYPIFFVGARHFTLIELGCTYFSTVIGIGISAVIYIKIIRKIFTQRILDGKGVEPEVFMPLAIAGGICMPVGLFIFGWSATTHTHWIGPLIGAAIFSAGGFLIFQTLYSFLAGSFQYVGSIFAGNNLFRSSVAGCFPLFGRPLYNNLATKEFPVGWGSSVLGFITSAMVAIPVLFYLNGPKLRARSKYALGS</sequence>
<dbReference type="InterPro" id="IPR020846">
    <property type="entry name" value="MFS_dom"/>
</dbReference>
<feature type="compositionally biased region" description="Low complexity" evidence="5">
    <location>
        <begin position="80"/>
        <end position="90"/>
    </location>
</feature>
<dbReference type="NCBIfam" id="TIGR00880">
    <property type="entry name" value="2_A_01_02"/>
    <property type="match status" value="1"/>
</dbReference>
<dbReference type="EMBL" id="JAGSYN010000012">
    <property type="protein sequence ID" value="KAG7666332.1"/>
    <property type="molecule type" value="Genomic_DNA"/>
</dbReference>
<feature type="domain" description="Major facilitator superfamily (MFS) profile" evidence="7">
    <location>
        <begin position="122"/>
        <end position="561"/>
    </location>
</feature>